<sequence>MIRTPQKAFKHFFDRSFIGLMSVMVVVLYSLAVTWTPETFFLSSITTEPHKNATFSMASKNTTFKLAKKINHTDNHIVEEISDKNLPSTHEELISTGIPRVFATHLPAELGMVINIKNKQDMFVETLLPHILKYNEDILADRTYLLRLKRIVDSGNSLSLEQRLWLQDLTKRYHLKRLSFDELLKRVDIIPASLALGQAVIESGWGGCKYARKQNSPFGFMQDKTQLITFDSLYNAVKAYMDTLNKHPAYDSLRRIRAQQRQDGLHPCSLKLADGLLYYSIRRQAYTRQLKELIDIHSLKQYDYARFKSDLRS</sequence>
<evidence type="ECO:0000313" key="4">
    <source>
        <dbReference type="Proteomes" id="UP000664414"/>
    </source>
</evidence>
<dbReference type="PANTHER" id="PTHR40572:SF1">
    <property type="entry name" value="PROTEIN BAX"/>
    <property type="match status" value="1"/>
</dbReference>
<name>A0A8J7TUR7_9PROT</name>
<keyword evidence="1" id="KW-0812">Transmembrane</keyword>
<organism evidence="3 4">
    <name type="scientific">Candidatus Paracaedimonas acanthamoebae</name>
    <dbReference type="NCBI Taxonomy" id="244581"/>
    <lineage>
        <taxon>Bacteria</taxon>
        <taxon>Pseudomonadati</taxon>
        <taxon>Pseudomonadota</taxon>
        <taxon>Alphaproteobacteria</taxon>
        <taxon>Holosporales</taxon>
        <taxon>Caedimonadaceae</taxon>
        <taxon>Candidatus Paracaedimonas</taxon>
    </lineage>
</organism>
<accession>A0A8J7TUR7</accession>
<dbReference type="Gene3D" id="1.10.530.10">
    <property type="match status" value="1"/>
</dbReference>
<dbReference type="AlphaFoldDB" id="A0A8J7TUR7"/>
<evidence type="ECO:0000256" key="1">
    <source>
        <dbReference type="SAM" id="Phobius"/>
    </source>
</evidence>
<reference evidence="3" key="1">
    <citation type="submission" date="2021-02" db="EMBL/GenBank/DDBJ databases">
        <title>Thiocyanate and organic carbon inputs drive convergent selection for specific autotrophic Afipia and Thiobacillus strains within complex microbiomes.</title>
        <authorList>
            <person name="Huddy R.J."/>
            <person name="Sachdeva R."/>
            <person name="Kadzinga F."/>
            <person name="Kantor R.S."/>
            <person name="Harrison S.T.L."/>
            <person name="Banfield J.F."/>
        </authorList>
    </citation>
    <scope>NUCLEOTIDE SEQUENCE</scope>
    <source>
        <strain evidence="3">SCN18_10_11_15_R4_P_38_20</strain>
    </source>
</reference>
<evidence type="ECO:0000259" key="2">
    <source>
        <dbReference type="Pfam" id="PF01832"/>
    </source>
</evidence>
<dbReference type="PANTHER" id="PTHR40572">
    <property type="entry name" value="PROTEIN BAX"/>
    <property type="match status" value="1"/>
</dbReference>
<keyword evidence="1" id="KW-1133">Transmembrane helix</keyword>
<feature type="domain" description="Mannosyl-glycoprotein endo-beta-N-acetylglucosamidase-like" evidence="2">
    <location>
        <begin position="180"/>
        <end position="255"/>
    </location>
</feature>
<comment type="caution">
    <text evidence="3">The sequence shown here is derived from an EMBL/GenBank/DDBJ whole genome shotgun (WGS) entry which is preliminary data.</text>
</comment>
<dbReference type="InterPro" id="IPR053195">
    <property type="entry name" value="Bax-like"/>
</dbReference>
<protein>
    <submittedName>
        <fullName evidence="3">Glucosaminidase domain-containing protein</fullName>
    </submittedName>
</protein>
<evidence type="ECO:0000313" key="3">
    <source>
        <dbReference type="EMBL" id="MBN9413452.1"/>
    </source>
</evidence>
<dbReference type="GO" id="GO:0004040">
    <property type="term" value="F:amidase activity"/>
    <property type="evidence" value="ECO:0007669"/>
    <property type="project" value="InterPro"/>
</dbReference>
<dbReference type="Pfam" id="PF01832">
    <property type="entry name" value="Glucosaminidase"/>
    <property type="match status" value="1"/>
</dbReference>
<feature type="transmembrane region" description="Helical" evidence="1">
    <location>
        <begin position="12"/>
        <end position="35"/>
    </location>
</feature>
<keyword evidence="1" id="KW-0472">Membrane</keyword>
<dbReference type="EMBL" id="JAFKGL010000024">
    <property type="protein sequence ID" value="MBN9413452.1"/>
    <property type="molecule type" value="Genomic_DNA"/>
</dbReference>
<gene>
    <name evidence="3" type="ORF">J0H12_05975</name>
</gene>
<proteinExistence type="predicted"/>
<dbReference type="InterPro" id="IPR002901">
    <property type="entry name" value="MGlyc_endo_b_GlcNAc-like_dom"/>
</dbReference>
<dbReference type="Proteomes" id="UP000664414">
    <property type="component" value="Unassembled WGS sequence"/>
</dbReference>